<sequence length="394" mass="44601">MVWDTETRGLGAYRGKTTSGSFFVHYRVGRRQRKLTLGRVNELSVADARARTVEIVAAAHQGRDLVDERQLAERTRLTLSNAFSEYTASLTRKAASPKTLALNAHNWRKMLSPHGGRELRTLTRRDIRSWHEGWGSIGPTAANQGARLLRAVYNFADKRLVDDLPANPCVAVEFFPERGTRRVLSWEDLPEWWGQVLTLSNPVRRSYWKLLLFSGLRMTDAATVRWEDLRDGVLHRPNPKGGRTRAYDLPLTRQAQIIFEEARAAALQLDPKSPWVFPADSSFGHVQNMRELKAFPGVWPHDLRRTYATACAEAGVDPYTIKLLLNHAMDKTDVTSRYVQPSAGHVANAAQRVADFLDGKLEFVGNAGLTRRLRRSLPQLRLEPCRSEDRRGLS</sequence>
<comment type="similarity">
    <text evidence="1">Belongs to the 'phage' integrase family.</text>
</comment>
<feature type="domain" description="Tyr recombinase" evidence="6">
    <location>
        <begin position="179"/>
        <end position="351"/>
    </location>
</feature>
<evidence type="ECO:0000259" key="6">
    <source>
        <dbReference type="PROSITE" id="PS51898"/>
    </source>
</evidence>
<dbReference type="Proteomes" id="UP000321750">
    <property type="component" value="Unassembled WGS sequence"/>
</dbReference>
<keyword evidence="2" id="KW-0229">DNA integration</keyword>
<dbReference type="PANTHER" id="PTHR30629">
    <property type="entry name" value="PROPHAGE INTEGRASE"/>
    <property type="match status" value="1"/>
</dbReference>
<dbReference type="AlphaFoldDB" id="A0A512JQ02"/>
<proteinExistence type="inferred from homology"/>
<dbReference type="InterPro" id="IPR011010">
    <property type="entry name" value="DNA_brk_join_enz"/>
</dbReference>
<dbReference type="Pfam" id="PF13356">
    <property type="entry name" value="Arm-DNA-bind_3"/>
    <property type="match status" value="1"/>
</dbReference>
<dbReference type="InterPro" id="IPR038488">
    <property type="entry name" value="Integrase_DNA-bd_sf"/>
</dbReference>
<dbReference type="InterPro" id="IPR044068">
    <property type="entry name" value="CB"/>
</dbReference>
<comment type="caution">
    <text evidence="8">The sequence shown here is derived from an EMBL/GenBank/DDBJ whole genome shotgun (WGS) entry which is preliminary data.</text>
</comment>
<dbReference type="InterPro" id="IPR050808">
    <property type="entry name" value="Phage_Integrase"/>
</dbReference>
<organism evidence="8 9">
    <name type="scientific">Methylobacterium gnaphalii</name>
    <dbReference type="NCBI Taxonomy" id="1010610"/>
    <lineage>
        <taxon>Bacteria</taxon>
        <taxon>Pseudomonadati</taxon>
        <taxon>Pseudomonadota</taxon>
        <taxon>Alphaproteobacteria</taxon>
        <taxon>Hyphomicrobiales</taxon>
        <taxon>Methylobacteriaceae</taxon>
        <taxon>Methylobacterium</taxon>
    </lineage>
</organism>
<evidence type="ECO:0000259" key="7">
    <source>
        <dbReference type="PROSITE" id="PS51900"/>
    </source>
</evidence>
<evidence type="ECO:0000256" key="5">
    <source>
        <dbReference type="PROSITE-ProRule" id="PRU01248"/>
    </source>
</evidence>
<dbReference type="Gene3D" id="1.10.150.130">
    <property type="match status" value="1"/>
</dbReference>
<dbReference type="PROSITE" id="PS51898">
    <property type="entry name" value="TYR_RECOMBINASE"/>
    <property type="match status" value="1"/>
</dbReference>
<dbReference type="Gene3D" id="3.30.160.390">
    <property type="entry name" value="Integrase, DNA-binding domain"/>
    <property type="match status" value="1"/>
</dbReference>
<dbReference type="Gene3D" id="1.10.443.10">
    <property type="entry name" value="Intergrase catalytic core"/>
    <property type="match status" value="1"/>
</dbReference>
<dbReference type="PANTHER" id="PTHR30629:SF2">
    <property type="entry name" value="PROPHAGE INTEGRASE INTS-RELATED"/>
    <property type="match status" value="1"/>
</dbReference>
<dbReference type="GO" id="GO:0015074">
    <property type="term" value="P:DNA integration"/>
    <property type="evidence" value="ECO:0007669"/>
    <property type="project" value="UniProtKB-KW"/>
</dbReference>
<evidence type="ECO:0000313" key="9">
    <source>
        <dbReference type="Proteomes" id="UP000321750"/>
    </source>
</evidence>
<keyword evidence="4" id="KW-0233">DNA recombination</keyword>
<dbReference type="EMBL" id="BJZV01000027">
    <property type="protein sequence ID" value="GEP12022.1"/>
    <property type="molecule type" value="Genomic_DNA"/>
</dbReference>
<gene>
    <name evidence="8" type="ORF">MGN01_38670</name>
</gene>
<dbReference type="GO" id="GO:0003677">
    <property type="term" value="F:DNA binding"/>
    <property type="evidence" value="ECO:0007669"/>
    <property type="project" value="UniProtKB-UniRule"/>
</dbReference>
<dbReference type="SUPFAM" id="SSF56349">
    <property type="entry name" value="DNA breaking-rejoining enzymes"/>
    <property type="match status" value="1"/>
</dbReference>
<name>A0A512JQ02_9HYPH</name>
<feature type="domain" description="Core-binding (CB)" evidence="7">
    <location>
        <begin position="74"/>
        <end position="157"/>
    </location>
</feature>
<dbReference type="InterPro" id="IPR010998">
    <property type="entry name" value="Integrase_recombinase_N"/>
</dbReference>
<dbReference type="Pfam" id="PF00589">
    <property type="entry name" value="Phage_integrase"/>
    <property type="match status" value="1"/>
</dbReference>
<dbReference type="InterPro" id="IPR025166">
    <property type="entry name" value="Integrase_DNA_bind_dom"/>
</dbReference>
<evidence type="ECO:0000256" key="1">
    <source>
        <dbReference type="ARBA" id="ARBA00008857"/>
    </source>
</evidence>
<evidence type="ECO:0000256" key="4">
    <source>
        <dbReference type="ARBA" id="ARBA00023172"/>
    </source>
</evidence>
<dbReference type="PROSITE" id="PS51900">
    <property type="entry name" value="CB"/>
    <property type="match status" value="1"/>
</dbReference>
<evidence type="ECO:0000256" key="3">
    <source>
        <dbReference type="ARBA" id="ARBA00023125"/>
    </source>
</evidence>
<dbReference type="GO" id="GO:0006310">
    <property type="term" value="P:DNA recombination"/>
    <property type="evidence" value="ECO:0007669"/>
    <property type="project" value="UniProtKB-KW"/>
</dbReference>
<evidence type="ECO:0000256" key="2">
    <source>
        <dbReference type="ARBA" id="ARBA00022908"/>
    </source>
</evidence>
<keyword evidence="3 5" id="KW-0238">DNA-binding</keyword>
<accession>A0A512JQ02</accession>
<dbReference type="InterPro" id="IPR013762">
    <property type="entry name" value="Integrase-like_cat_sf"/>
</dbReference>
<evidence type="ECO:0000313" key="8">
    <source>
        <dbReference type="EMBL" id="GEP12022.1"/>
    </source>
</evidence>
<dbReference type="OrthoDB" id="67979at2"/>
<reference evidence="8 9" key="1">
    <citation type="submission" date="2019-07" db="EMBL/GenBank/DDBJ databases">
        <title>Whole genome shotgun sequence of Methylobacterium gnaphalii NBRC 107716.</title>
        <authorList>
            <person name="Hosoyama A."/>
            <person name="Uohara A."/>
            <person name="Ohji S."/>
            <person name="Ichikawa N."/>
        </authorList>
    </citation>
    <scope>NUCLEOTIDE SEQUENCE [LARGE SCALE GENOMIC DNA]</scope>
    <source>
        <strain evidence="8 9">NBRC 107716</strain>
    </source>
</reference>
<protein>
    <submittedName>
        <fullName evidence="8">Integrase</fullName>
    </submittedName>
</protein>
<dbReference type="InterPro" id="IPR002104">
    <property type="entry name" value="Integrase_catalytic"/>
</dbReference>
<keyword evidence="9" id="KW-1185">Reference proteome</keyword>